<protein>
    <recommendedName>
        <fullName evidence="3">Putative Fis-like DNA-binding protein</fullName>
    </recommendedName>
</protein>
<evidence type="ECO:0000256" key="1">
    <source>
        <dbReference type="ARBA" id="ARBA00008559"/>
    </source>
</evidence>
<proteinExistence type="inferred from homology"/>
<dbReference type="Gene3D" id="1.10.10.60">
    <property type="entry name" value="Homeodomain-like"/>
    <property type="match status" value="1"/>
</dbReference>
<dbReference type="SUPFAM" id="SSF46689">
    <property type="entry name" value="Homeodomain-like"/>
    <property type="match status" value="1"/>
</dbReference>
<reference evidence="5" key="1">
    <citation type="submission" date="2020-10" db="EMBL/GenBank/DDBJ databases">
        <title>Microbiome of the Black Sea water column analyzed by genome centric metagenomics.</title>
        <authorList>
            <person name="Cabello-Yeves P.J."/>
            <person name="Callieri C."/>
            <person name="Picazo A."/>
            <person name="Mehrshad M."/>
            <person name="Haro-Moreno J.M."/>
            <person name="Roda-Garcia J."/>
            <person name="Dzembekova N."/>
            <person name="Slabakova V."/>
            <person name="Slabakova N."/>
            <person name="Moncheva S."/>
            <person name="Rodriguez-Valera F."/>
        </authorList>
    </citation>
    <scope>NUCLEOTIDE SEQUENCE</scope>
    <source>
        <strain evidence="5">BS30m-G43</strain>
    </source>
</reference>
<evidence type="ECO:0000256" key="3">
    <source>
        <dbReference type="ARBA" id="ARBA00029540"/>
    </source>
</evidence>
<dbReference type="GO" id="GO:0043565">
    <property type="term" value="F:sequence-specific DNA binding"/>
    <property type="evidence" value="ECO:0007669"/>
    <property type="project" value="InterPro"/>
</dbReference>
<dbReference type="GO" id="GO:0006355">
    <property type="term" value="P:regulation of DNA-templated transcription"/>
    <property type="evidence" value="ECO:0007669"/>
    <property type="project" value="InterPro"/>
</dbReference>
<dbReference type="PANTHER" id="PTHR47918">
    <property type="entry name" value="DNA-BINDING PROTEIN FIS"/>
    <property type="match status" value="1"/>
</dbReference>
<name>A0A937JEH5_9GAMM</name>
<accession>A0A937JEH5</accession>
<dbReference type="InterPro" id="IPR009057">
    <property type="entry name" value="Homeodomain-like_sf"/>
</dbReference>
<dbReference type="PIRSF" id="PIRSF002097">
    <property type="entry name" value="DNA-binding_Fis"/>
    <property type="match status" value="1"/>
</dbReference>
<sequence length="88" mass="10266">MAKKNTSFDDYSKKPLKEEVRKAMNRYYQQLDTNMPIDVYKLVLDEVEPPLLIATMKFVNQNQSKASQILGINRATLRTKLKKYGLLK</sequence>
<dbReference type="AlphaFoldDB" id="A0A937JEH5"/>
<dbReference type="Pfam" id="PF02954">
    <property type="entry name" value="HTH_8"/>
    <property type="match status" value="1"/>
</dbReference>
<dbReference type="PRINTS" id="PR01590">
    <property type="entry name" value="HTHFIS"/>
</dbReference>
<dbReference type="InterPro" id="IPR050207">
    <property type="entry name" value="Trans_regulatory_Fis"/>
</dbReference>
<dbReference type="InterPro" id="IPR002197">
    <property type="entry name" value="HTH_Fis"/>
</dbReference>
<dbReference type="Proteomes" id="UP000705230">
    <property type="component" value="Unassembled WGS sequence"/>
</dbReference>
<evidence type="ECO:0000256" key="2">
    <source>
        <dbReference type="ARBA" id="ARBA00023125"/>
    </source>
</evidence>
<dbReference type="PANTHER" id="PTHR47918:SF1">
    <property type="entry name" value="DNA-BINDING PROTEIN FIS"/>
    <property type="match status" value="1"/>
</dbReference>
<dbReference type="EMBL" id="JADHSG010000003">
    <property type="protein sequence ID" value="MBL6903278.1"/>
    <property type="molecule type" value="Genomic_DNA"/>
</dbReference>
<gene>
    <name evidence="5" type="primary">fis</name>
    <name evidence="5" type="ORF">ISR29_03650</name>
</gene>
<dbReference type="NCBIfam" id="NF001659">
    <property type="entry name" value="PRK00430.1"/>
    <property type="match status" value="1"/>
</dbReference>
<organism evidence="5 6">
    <name type="scientific">SAR86 cluster bacterium</name>
    <dbReference type="NCBI Taxonomy" id="2030880"/>
    <lineage>
        <taxon>Bacteria</taxon>
        <taxon>Pseudomonadati</taxon>
        <taxon>Pseudomonadota</taxon>
        <taxon>Gammaproteobacteria</taxon>
        <taxon>SAR86 cluster</taxon>
    </lineage>
</organism>
<feature type="domain" description="DNA binding HTH" evidence="4">
    <location>
        <begin position="44"/>
        <end position="84"/>
    </location>
</feature>
<dbReference type="InterPro" id="IPR005412">
    <property type="entry name" value="Fis_DNA-bd"/>
</dbReference>
<keyword evidence="2 5" id="KW-0238">DNA-binding</keyword>
<evidence type="ECO:0000313" key="6">
    <source>
        <dbReference type="Proteomes" id="UP000705230"/>
    </source>
</evidence>
<evidence type="ECO:0000259" key="4">
    <source>
        <dbReference type="Pfam" id="PF02954"/>
    </source>
</evidence>
<comment type="caution">
    <text evidence="5">The sequence shown here is derived from an EMBL/GenBank/DDBJ whole genome shotgun (WGS) entry which is preliminary data.</text>
</comment>
<dbReference type="PRINTS" id="PR01591">
    <property type="entry name" value="DNABINDNGFIS"/>
</dbReference>
<evidence type="ECO:0000313" key="5">
    <source>
        <dbReference type="EMBL" id="MBL6903278.1"/>
    </source>
</evidence>
<comment type="similarity">
    <text evidence="1">Belongs to the transcriptional regulatory Fis family.</text>
</comment>